<gene>
    <name evidence="3" type="ORF">ICL16_24265</name>
</gene>
<dbReference type="Gene3D" id="3.30.2310.20">
    <property type="entry name" value="RelE-like"/>
    <property type="match status" value="1"/>
</dbReference>
<evidence type="ECO:0000256" key="2">
    <source>
        <dbReference type="ARBA" id="ARBA00022649"/>
    </source>
</evidence>
<evidence type="ECO:0000313" key="4">
    <source>
        <dbReference type="Proteomes" id="UP000629098"/>
    </source>
</evidence>
<protein>
    <submittedName>
        <fullName evidence="3">Type II toxin-antitoxin system RelE/ParE family toxin</fullName>
    </submittedName>
</protein>
<comment type="caution">
    <text evidence="3">The sequence shown here is derived from an EMBL/GenBank/DDBJ whole genome shotgun (WGS) entry which is preliminary data.</text>
</comment>
<organism evidence="3 4">
    <name type="scientific">Iningainema tapete BLCC-T55</name>
    <dbReference type="NCBI Taxonomy" id="2748662"/>
    <lineage>
        <taxon>Bacteria</taxon>
        <taxon>Bacillati</taxon>
        <taxon>Cyanobacteriota</taxon>
        <taxon>Cyanophyceae</taxon>
        <taxon>Nostocales</taxon>
        <taxon>Scytonemataceae</taxon>
        <taxon>Iningainema tapete</taxon>
    </lineage>
</organism>
<accession>A0A8J7CFL6</accession>
<dbReference type="RefSeq" id="WP_190833028.1">
    <property type="nucleotide sequence ID" value="NZ_CAWPPI010000075.1"/>
</dbReference>
<evidence type="ECO:0000313" key="3">
    <source>
        <dbReference type="EMBL" id="MBD2775095.1"/>
    </source>
</evidence>
<dbReference type="InterPro" id="IPR007712">
    <property type="entry name" value="RelE/ParE_toxin"/>
</dbReference>
<reference evidence="3" key="1">
    <citation type="submission" date="2020-09" db="EMBL/GenBank/DDBJ databases">
        <title>Iningainema tapete sp. nov. (Scytonemataceae, Cyanobacteria) from greenhouses in central Florida (USA) produces two types of nodularin with biosynthetic potential for microcystin-LR and anabaenopeptins.</title>
        <authorList>
            <person name="Berthold D.E."/>
            <person name="Lefler F.W."/>
            <person name="Huang I.-S."/>
            <person name="Abdulla H."/>
            <person name="Zimba P.V."/>
            <person name="Laughinghouse H.D. IV."/>
        </authorList>
    </citation>
    <scope>NUCLEOTIDE SEQUENCE</scope>
    <source>
        <strain evidence="3">BLCCT55</strain>
    </source>
</reference>
<keyword evidence="2" id="KW-1277">Toxin-antitoxin system</keyword>
<keyword evidence="4" id="KW-1185">Reference proteome</keyword>
<evidence type="ECO:0000256" key="1">
    <source>
        <dbReference type="ARBA" id="ARBA00006226"/>
    </source>
</evidence>
<dbReference type="AlphaFoldDB" id="A0A8J7CFL6"/>
<comment type="similarity">
    <text evidence="1">Belongs to the RelE toxin family.</text>
</comment>
<name>A0A8J7CFL6_9CYAN</name>
<dbReference type="InterPro" id="IPR051803">
    <property type="entry name" value="TA_system_RelE-like_toxin"/>
</dbReference>
<dbReference type="Proteomes" id="UP000629098">
    <property type="component" value="Unassembled WGS sequence"/>
</dbReference>
<sequence length="100" mass="11838">MKYIVIHTEARKELDGAIAYYEAQNIGLGLDLLTEVEEALRKIQLNPNVGTPYKIEGVRRYVIQRFPYVIFYAELEELIWIIAIAHGKRKPDYWKRRQTE</sequence>
<dbReference type="Pfam" id="PF05016">
    <property type="entry name" value="ParE_toxin"/>
    <property type="match status" value="1"/>
</dbReference>
<dbReference type="PANTHER" id="PTHR33755">
    <property type="entry name" value="TOXIN PARE1-RELATED"/>
    <property type="match status" value="1"/>
</dbReference>
<proteinExistence type="inferred from homology"/>
<dbReference type="PANTHER" id="PTHR33755:SF8">
    <property type="entry name" value="TOXIN PARE2"/>
    <property type="match status" value="1"/>
</dbReference>
<dbReference type="EMBL" id="JACXAE010000075">
    <property type="protein sequence ID" value="MBD2775095.1"/>
    <property type="molecule type" value="Genomic_DNA"/>
</dbReference>
<dbReference type="InterPro" id="IPR035093">
    <property type="entry name" value="RelE/ParE_toxin_dom_sf"/>
</dbReference>